<proteinExistence type="predicted"/>
<dbReference type="Proteomes" id="UP000693981">
    <property type="component" value="Unassembled WGS sequence"/>
</dbReference>
<keyword evidence="1" id="KW-0472">Membrane</keyword>
<reference evidence="2" key="1">
    <citation type="submission" date="2021-02" db="EMBL/GenBank/DDBJ databases">
        <authorList>
            <person name="Palmer J.M."/>
        </authorList>
    </citation>
    <scope>NUCLEOTIDE SEQUENCE</scope>
    <source>
        <strain evidence="2">SCRP23</strain>
    </source>
</reference>
<feature type="transmembrane region" description="Helical" evidence="1">
    <location>
        <begin position="7"/>
        <end position="25"/>
    </location>
</feature>
<keyword evidence="1" id="KW-1133">Transmembrane helix</keyword>
<evidence type="ECO:0000313" key="3">
    <source>
        <dbReference type="Proteomes" id="UP000693981"/>
    </source>
</evidence>
<keyword evidence="3" id="KW-1185">Reference proteome</keyword>
<protein>
    <submittedName>
        <fullName evidence="2">Uncharacterized protein</fullName>
    </submittedName>
</protein>
<comment type="caution">
    <text evidence="2">The sequence shown here is derived from an EMBL/GenBank/DDBJ whole genome shotgun (WGS) entry which is preliminary data.</text>
</comment>
<keyword evidence="1" id="KW-0812">Transmembrane</keyword>
<accession>A0A8T1WKL0</accession>
<gene>
    <name evidence="2" type="ORF">PHYBOEH_005180</name>
</gene>
<dbReference type="OrthoDB" id="59427at2759"/>
<organism evidence="2 3">
    <name type="scientific">Phytophthora boehmeriae</name>
    <dbReference type="NCBI Taxonomy" id="109152"/>
    <lineage>
        <taxon>Eukaryota</taxon>
        <taxon>Sar</taxon>
        <taxon>Stramenopiles</taxon>
        <taxon>Oomycota</taxon>
        <taxon>Peronosporomycetes</taxon>
        <taxon>Peronosporales</taxon>
        <taxon>Peronosporaceae</taxon>
        <taxon>Phytophthora</taxon>
    </lineage>
</organism>
<evidence type="ECO:0000256" key="1">
    <source>
        <dbReference type="SAM" id="Phobius"/>
    </source>
</evidence>
<dbReference type="AlphaFoldDB" id="A0A8T1WKL0"/>
<evidence type="ECO:0000313" key="2">
    <source>
        <dbReference type="EMBL" id="KAG7394447.1"/>
    </source>
</evidence>
<dbReference type="EMBL" id="JAGDFL010000272">
    <property type="protein sequence ID" value="KAG7394447.1"/>
    <property type="molecule type" value="Genomic_DNA"/>
</dbReference>
<sequence>MDVLQHAAIGAVVAGGGLTAFQSLLSRKLRRPSSLAISLGSFVGVFRLLEATGRKLKPRHGERSPNASEAAAVAAAVALILLDGDRKTVAVSYAVVEAVLSLVKEFSTLADLKHIG</sequence>
<name>A0A8T1WKL0_9STRA</name>